<evidence type="ECO:0000313" key="2">
    <source>
        <dbReference type="EMBL" id="KAK4799464.1"/>
    </source>
</evidence>
<sequence length="240" mass="27035">MLGYYILRCLMMAFGYAYPAFKCFKTVEKNRDDIEELRFWCQYWIILVAVAVFERVADILICWLPLYGELKLAIIIYMWHPKTKGTAVVYNALLRPFITKHGNDIDKNLNECKARFWDLSIFCWQNCAGMVQDAFFQLLQELASQTRNFSENSMKVAKRIQQPGKLANSINLSSKLASSISLASMLASSISLASRLANSISLASRLANSISLASRLANSISLASKLANSINLAYSCICRP</sequence>
<dbReference type="PANTHER" id="PTHR12300:SF117">
    <property type="entry name" value="LP05237P-RELATED"/>
    <property type="match status" value="1"/>
</dbReference>
<reference evidence="2 3" key="1">
    <citation type="journal article" date="2023" name="Hortic Res">
        <title>Pangenome of water caltrop reveals structural variations and asymmetric subgenome divergence after allopolyploidization.</title>
        <authorList>
            <person name="Zhang X."/>
            <person name="Chen Y."/>
            <person name="Wang L."/>
            <person name="Yuan Y."/>
            <person name="Fang M."/>
            <person name="Shi L."/>
            <person name="Lu R."/>
            <person name="Comes H.P."/>
            <person name="Ma Y."/>
            <person name="Chen Y."/>
            <person name="Huang G."/>
            <person name="Zhou Y."/>
            <person name="Zheng Z."/>
            <person name="Qiu Y."/>
        </authorList>
    </citation>
    <scope>NUCLEOTIDE SEQUENCE [LARGE SCALE GENOMIC DNA]</scope>
    <source>
        <strain evidence="2">F231</strain>
    </source>
</reference>
<comment type="subcellular location">
    <subcellularLocation>
        <location evidence="1">Membrane</location>
        <topology evidence="1">Multi-pass membrane protein</topology>
    </subcellularLocation>
</comment>
<keyword evidence="3" id="KW-1185">Reference proteome</keyword>
<dbReference type="EMBL" id="JAXQNO010000004">
    <property type="protein sequence ID" value="KAK4799464.1"/>
    <property type="molecule type" value="Genomic_DNA"/>
</dbReference>
<organism evidence="2 3">
    <name type="scientific">Trapa natans</name>
    <name type="common">Water chestnut</name>
    <dbReference type="NCBI Taxonomy" id="22666"/>
    <lineage>
        <taxon>Eukaryota</taxon>
        <taxon>Viridiplantae</taxon>
        <taxon>Streptophyta</taxon>
        <taxon>Embryophyta</taxon>
        <taxon>Tracheophyta</taxon>
        <taxon>Spermatophyta</taxon>
        <taxon>Magnoliopsida</taxon>
        <taxon>eudicotyledons</taxon>
        <taxon>Gunneridae</taxon>
        <taxon>Pentapetalae</taxon>
        <taxon>rosids</taxon>
        <taxon>malvids</taxon>
        <taxon>Myrtales</taxon>
        <taxon>Lythraceae</taxon>
        <taxon>Trapa</taxon>
    </lineage>
</organism>
<evidence type="ECO:0000256" key="1">
    <source>
        <dbReference type="RuleBase" id="RU362006"/>
    </source>
</evidence>
<dbReference type="Pfam" id="PF03134">
    <property type="entry name" value="TB2_DP1_HVA22"/>
    <property type="match status" value="1"/>
</dbReference>
<dbReference type="GO" id="GO:0016020">
    <property type="term" value="C:membrane"/>
    <property type="evidence" value="ECO:0007669"/>
    <property type="project" value="UniProtKB-SubCell"/>
</dbReference>
<dbReference type="Proteomes" id="UP001346149">
    <property type="component" value="Unassembled WGS sequence"/>
</dbReference>
<dbReference type="PANTHER" id="PTHR12300">
    <property type="entry name" value="HVA22-LIKE PROTEINS"/>
    <property type="match status" value="1"/>
</dbReference>
<comment type="similarity">
    <text evidence="1">Belongs to the DP1 family.</text>
</comment>
<gene>
    <name evidence="2" type="ORF">SAY86_024829</name>
</gene>
<evidence type="ECO:0000313" key="3">
    <source>
        <dbReference type="Proteomes" id="UP001346149"/>
    </source>
</evidence>
<proteinExistence type="inferred from homology"/>
<dbReference type="InterPro" id="IPR004345">
    <property type="entry name" value="TB2_DP1_HVA22"/>
</dbReference>
<comment type="caution">
    <text evidence="2">The sequence shown here is derived from an EMBL/GenBank/DDBJ whole genome shotgun (WGS) entry which is preliminary data.</text>
</comment>
<protein>
    <recommendedName>
        <fullName evidence="1">HVA22-like protein</fullName>
    </recommendedName>
</protein>
<name>A0AAN7M5W0_TRANT</name>
<accession>A0AAN7M5W0</accession>
<dbReference type="AlphaFoldDB" id="A0AAN7M5W0"/>